<evidence type="ECO:0000313" key="3">
    <source>
        <dbReference type="Proteomes" id="UP000594749"/>
    </source>
</evidence>
<reference evidence="1 3" key="1">
    <citation type="submission" date="2020-10" db="EMBL/GenBank/DDBJ databases">
        <title>Campylobacter and Helicobacter PacBio genomes.</title>
        <authorList>
            <person name="Lane C."/>
        </authorList>
    </citation>
    <scope>NUCLEOTIDE SEQUENCE [LARGE SCALE GENOMIC DNA]</scope>
    <source>
        <strain evidence="1 3">2016D-0077</strain>
    </source>
</reference>
<dbReference type="EMBL" id="CP063078">
    <property type="protein sequence ID" value="QOQ86722.1"/>
    <property type="molecule type" value="Genomic_DNA"/>
</dbReference>
<dbReference type="EMBL" id="CP063078">
    <property type="protein sequence ID" value="QOQ87281.1"/>
    <property type="molecule type" value="Genomic_DNA"/>
</dbReference>
<gene>
    <name evidence="1" type="ORF">IMC76_05715</name>
    <name evidence="2" type="ORF">IMC76_08760</name>
</gene>
<name>A0A7M1LDR5_9BACT</name>
<accession>A0A7M1LDR5</accession>
<dbReference type="Proteomes" id="UP000594749">
    <property type="component" value="Chromosome"/>
</dbReference>
<sequence length="58" mass="6516">MGDRVVLFTDTIQDLNGVSRFIQDMADYGKDDGFYAISSSSFRNFPDKGNVVNAIMYL</sequence>
<evidence type="ECO:0000313" key="2">
    <source>
        <dbReference type="EMBL" id="QOQ87281.1"/>
    </source>
</evidence>
<dbReference type="AlphaFoldDB" id="A0A7M1LDR5"/>
<dbReference type="RefSeq" id="WP_172658545.1">
    <property type="nucleotide sequence ID" value="NZ_CP053842.1"/>
</dbReference>
<organism evidence="1 3">
    <name type="scientific">Campylobacter corcagiensis</name>
    <dbReference type="NCBI Taxonomy" id="1448857"/>
    <lineage>
        <taxon>Bacteria</taxon>
        <taxon>Pseudomonadati</taxon>
        <taxon>Campylobacterota</taxon>
        <taxon>Epsilonproteobacteria</taxon>
        <taxon>Campylobacterales</taxon>
        <taxon>Campylobacteraceae</taxon>
        <taxon>Campylobacter</taxon>
    </lineage>
</organism>
<keyword evidence="3" id="KW-1185">Reference proteome</keyword>
<evidence type="ECO:0000313" key="1">
    <source>
        <dbReference type="EMBL" id="QOQ86722.1"/>
    </source>
</evidence>
<proteinExistence type="predicted"/>
<protein>
    <submittedName>
        <fullName evidence="1">Uncharacterized protein</fullName>
    </submittedName>
</protein>